<protein>
    <submittedName>
        <fullName evidence="5">Helix-turn-helix domain-containing protein</fullName>
    </submittedName>
</protein>
<evidence type="ECO:0000256" key="3">
    <source>
        <dbReference type="ARBA" id="ARBA00023163"/>
    </source>
</evidence>
<dbReference type="SMART" id="SM00342">
    <property type="entry name" value="HTH_ARAC"/>
    <property type="match status" value="1"/>
</dbReference>
<proteinExistence type="predicted"/>
<dbReference type="GO" id="GO:0003700">
    <property type="term" value="F:DNA-binding transcription factor activity"/>
    <property type="evidence" value="ECO:0007669"/>
    <property type="project" value="InterPro"/>
</dbReference>
<dbReference type="AlphaFoldDB" id="A0A5C8PR06"/>
<evidence type="ECO:0000259" key="4">
    <source>
        <dbReference type="PROSITE" id="PS01124"/>
    </source>
</evidence>
<sequence length="332" mass="37033">MLRSGLPRGRGSVMEYLCRFEQFSDFGDFTQELQGWETTFVQLSVGQLKIDHGCFDAGDVILHRTRFGLGSACRSTRRTDWPSLAIDLSPKRWCGIDVPVGTVRLIVPGREMHVVSHDPWDTLFISIHRDTLARWAPGVADALDADLTPDHYLLPSDPTAVDALIGWTQALLSARPAIDDADEAKEWAGALRQRLKQHLLAVLGSEPPTRRISSLHRVARYDAALAALEAIHRAGPRKVTVASLARELGITNRAIEYAFRSVIGVGPSQYMLAERLNRARHDLRGGWRSKSSVTTIAFQYEFENLSRFTSQYTRLFGERPSDTLRAAKNALG</sequence>
<dbReference type="Proteomes" id="UP000321638">
    <property type="component" value="Unassembled WGS sequence"/>
</dbReference>
<feature type="domain" description="HTH araC/xylS-type" evidence="4">
    <location>
        <begin position="225"/>
        <end position="326"/>
    </location>
</feature>
<dbReference type="OrthoDB" id="9793400at2"/>
<dbReference type="SUPFAM" id="SSF46689">
    <property type="entry name" value="Homeodomain-like"/>
    <property type="match status" value="1"/>
</dbReference>
<organism evidence="5 6">
    <name type="scientific">Vineibacter terrae</name>
    <dbReference type="NCBI Taxonomy" id="2586908"/>
    <lineage>
        <taxon>Bacteria</taxon>
        <taxon>Pseudomonadati</taxon>
        <taxon>Pseudomonadota</taxon>
        <taxon>Alphaproteobacteria</taxon>
        <taxon>Hyphomicrobiales</taxon>
        <taxon>Vineibacter</taxon>
    </lineage>
</organism>
<dbReference type="GO" id="GO:0043565">
    <property type="term" value="F:sequence-specific DNA binding"/>
    <property type="evidence" value="ECO:0007669"/>
    <property type="project" value="InterPro"/>
</dbReference>
<dbReference type="Pfam" id="PF12833">
    <property type="entry name" value="HTH_18"/>
    <property type="match status" value="1"/>
</dbReference>
<dbReference type="PROSITE" id="PS01124">
    <property type="entry name" value="HTH_ARAC_FAMILY_2"/>
    <property type="match status" value="1"/>
</dbReference>
<keyword evidence="2" id="KW-0238">DNA-binding</keyword>
<dbReference type="InterPro" id="IPR050204">
    <property type="entry name" value="AraC_XylS_family_regulators"/>
</dbReference>
<dbReference type="EMBL" id="VDUZ01000007">
    <property type="protein sequence ID" value="TXL78247.1"/>
    <property type="molecule type" value="Genomic_DNA"/>
</dbReference>
<evidence type="ECO:0000313" key="6">
    <source>
        <dbReference type="Proteomes" id="UP000321638"/>
    </source>
</evidence>
<evidence type="ECO:0000256" key="2">
    <source>
        <dbReference type="ARBA" id="ARBA00023125"/>
    </source>
</evidence>
<comment type="caution">
    <text evidence="5">The sequence shown here is derived from an EMBL/GenBank/DDBJ whole genome shotgun (WGS) entry which is preliminary data.</text>
</comment>
<dbReference type="PANTHER" id="PTHR46796">
    <property type="entry name" value="HTH-TYPE TRANSCRIPTIONAL ACTIVATOR RHAS-RELATED"/>
    <property type="match status" value="1"/>
</dbReference>
<name>A0A5C8PR06_9HYPH</name>
<accession>A0A5C8PR06</accession>
<dbReference type="Gene3D" id="1.10.10.60">
    <property type="entry name" value="Homeodomain-like"/>
    <property type="match status" value="1"/>
</dbReference>
<dbReference type="InterPro" id="IPR009057">
    <property type="entry name" value="Homeodomain-like_sf"/>
</dbReference>
<evidence type="ECO:0000256" key="1">
    <source>
        <dbReference type="ARBA" id="ARBA00023015"/>
    </source>
</evidence>
<gene>
    <name evidence="5" type="ORF">FHP25_08635</name>
</gene>
<keyword evidence="1" id="KW-0805">Transcription regulation</keyword>
<evidence type="ECO:0000313" key="5">
    <source>
        <dbReference type="EMBL" id="TXL78247.1"/>
    </source>
</evidence>
<reference evidence="5 6" key="1">
    <citation type="submission" date="2019-06" db="EMBL/GenBank/DDBJ databases">
        <title>New taxonomy in bacterial strain CC-CFT640, isolated from vineyard.</title>
        <authorList>
            <person name="Lin S.-Y."/>
            <person name="Tsai C.-F."/>
            <person name="Young C.-C."/>
        </authorList>
    </citation>
    <scope>NUCLEOTIDE SEQUENCE [LARGE SCALE GENOMIC DNA]</scope>
    <source>
        <strain evidence="5 6">CC-CFT640</strain>
    </source>
</reference>
<keyword evidence="3" id="KW-0804">Transcription</keyword>
<keyword evidence="6" id="KW-1185">Reference proteome</keyword>
<dbReference type="InterPro" id="IPR018060">
    <property type="entry name" value="HTH_AraC"/>
</dbReference>